<evidence type="ECO:0000256" key="2">
    <source>
        <dbReference type="ARBA" id="ARBA00023054"/>
    </source>
</evidence>
<comment type="caution">
    <text evidence="4">The sequence shown here is derived from an EMBL/GenBank/DDBJ whole genome shotgun (WGS) entry which is preliminary data.</text>
</comment>
<keyword evidence="2" id="KW-0175">Coiled coil</keyword>
<dbReference type="GO" id="GO:0030313">
    <property type="term" value="C:cell envelope"/>
    <property type="evidence" value="ECO:0007669"/>
    <property type="project" value="UniProtKB-SubCell"/>
</dbReference>
<organism evidence="4">
    <name type="scientific">Hellea balneolensis</name>
    <dbReference type="NCBI Taxonomy" id="287478"/>
    <lineage>
        <taxon>Bacteria</taxon>
        <taxon>Pseudomonadati</taxon>
        <taxon>Pseudomonadota</taxon>
        <taxon>Alphaproteobacteria</taxon>
        <taxon>Maricaulales</taxon>
        <taxon>Robiginitomaculaceae</taxon>
        <taxon>Hellea</taxon>
    </lineage>
</organism>
<feature type="non-terminal residue" evidence="4">
    <location>
        <position position="421"/>
    </location>
</feature>
<accession>A0A7C5R0F0</accession>
<keyword evidence="3" id="KW-0472">Membrane</keyword>
<name>A0A7C5R0F0_9PROT</name>
<keyword evidence="3" id="KW-1133">Transmembrane helix</keyword>
<protein>
    <submittedName>
        <fullName evidence="4">HlyD family secretion protein</fullName>
    </submittedName>
</protein>
<evidence type="ECO:0000313" key="4">
    <source>
        <dbReference type="EMBL" id="HHL42723.1"/>
    </source>
</evidence>
<sequence>MRTLTPQSPLNKMPAQKTPAPKIVVTNTAQNTQTGDESASLLHKILSFETEIFNAVDRRSLKHIAVNKPRTLLPVGHIFLCTWSGHHPHIQAISNQAIVNNQAPFVQWLCHILKNMAKGQTKARTKKYDHKPAPKNGFDKGFTFTLETRRDDDDFDYPFAHAYWAPFAPKPDMGGMLFTRETPWLDAEKPVLDRIGLITGISWSALQKTKKKAFTTNRKLVLSGAMITALLVMLLPVPISTLAPAEIIADAPFIVTAPIDGVIDNIQVKPGSFVTKGTILATLNDTRFRNEYAIAGEEKSVAQARYRQASLSSFIDERSKHDLAITQAEQELASARETFAQDRLAKTVLVAARDGLIIYSDEKDWAGRPVAIGEKIMQIADPARVLLRIESPVADSGTLRSGARVRMFLDAAPLTPLKATL</sequence>
<dbReference type="PANTHER" id="PTHR32347:SF23">
    <property type="entry name" value="BLL5650 PROTEIN"/>
    <property type="match status" value="1"/>
</dbReference>
<evidence type="ECO:0000256" key="1">
    <source>
        <dbReference type="ARBA" id="ARBA00004196"/>
    </source>
</evidence>
<evidence type="ECO:0000256" key="3">
    <source>
        <dbReference type="SAM" id="Phobius"/>
    </source>
</evidence>
<comment type="subcellular location">
    <subcellularLocation>
        <location evidence="1">Cell envelope</location>
    </subcellularLocation>
</comment>
<dbReference type="Proteomes" id="UP000885830">
    <property type="component" value="Unassembled WGS sequence"/>
</dbReference>
<dbReference type="AlphaFoldDB" id="A0A7C5R0F0"/>
<dbReference type="PANTHER" id="PTHR32347">
    <property type="entry name" value="EFFLUX SYSTEM COMPONENT YKNX-RELATED"/>
    <property type="match status" value="1"/>
</dbReference>
<reference evidence="4" key="1">
    <citation type="journal article" date="2020" name="mSystems">
        <title>Genome- and Community-Level Interaction Insights into Carbon Utilization and Element Cycling Functions of Hydrothermarchaeota in Hydrothermal Sediment.</title>
        <authorList>
            <person name="Zhou Z."/>
            <person name="Liu Y."/>
            <person name="Xu W."/>
            <person name="Pan J."/>
            <person name="Luo Z.H."/>
            <person name="Li M."/>
        </authorList>
    </citation>
    <scope>NUCLEOTIDE SEQUENCE [LARGE SCALE GENOMIC DNA]</scope>
    <source>
        <strain evidence="4">HyVt-485</strain>
    </source>
</reference>
<keyword evidence="3" id="KW-0812">Transmembrane</keyword>
<proteinExistence type="predicted"/>
<dbReference type="Gene3D" id="2.40.50.100">
    <property type="match status" value="1"/>
</dbReference>
<dbReference type="InterPro" id="IPR050465">
    <property type="entry name" value="UPF0194_transport"/>
</dbReference>
<feature type="transmembrane region" description="Helical" evidence="3">
    <location>
        <begin position="220"/>
        <end position="239"/>
    </location>
</feature>
<dbReference type="Gene3D" id="1.10.287.470">
    <property type="entry name" value="Helix hairpin bin"/>
    <property type="match status" value="1"/>
</dbReference>
<dbReference type="EMBL" id="DRMJ01000190">
    <property type="protein sequence ID" value="HHL42723.1"/>
    <property type="molecule type" value="Genomic_DNA"/>
</dbReference>
<gene>
    <name evidence="4" type="ORF">ENJ42_03830</name>
</gene>
<dbReference type="SUPFAM" id="SSF111369">
    <property type="entry name" value="HlyD-like secretion proteins"/>
    <property type="match status" value="1"/>
</dbReference>